<dbReference type="EMBL" id="ABFK02000017">
    <property type="protein sequence ID" value="EDS04153.1"/>
    <property type="molecule type" value="Genomic_DNA"/>
</dbReference>
<accession>B0MVQ6</accession>
<dbReference type="RefSeq" id="WP_004330029.1">
    <property type="nucleotide sequence ID" value="NZ_DS499580.1"/>
</dbReference>
<dbReference type="Proteomes" id="UP000005819">
    <property type="component" value="Unassembled WGS sequence"/>
</dbReference>
<comment type="caution">
    <text evidence="1">The sequence shown here is derived from an EMBL/GenBank/DDBJ whole genome shotgun (WGS) entry which is preliminary data.</text>
</comment>
<sequence>MTNLITNSEKSRGNNAVALLLPFERYVQSITNLEERKRLCDTCKQAIGIRSDTQLWNYRVGNVRPDMLKRRELAKIIRRHSGDSSYTADNLFPVEFYNR</sequence>
<name>B0MVQ6_9BACT</name>
<keyword evidence="2" id="KW-1185">Reference proteome</keyword>
<reference evidence="1" key="2">
    <citation type="submission" date="2013-09" db="EMBL/GenBank/DDBJ databases">
        <title>Draft genome sequence of Alistipes putredinis (DSM 17216).</title>
        <authorList>
            <person name="Sudarsanam P."/>
            <person name="Ley R."/>
            <person name="Guruge J."/>
            <person name="Turnbaugh P.J."/>
            <person name="Mahowald M."/>
            <person name="Liep D."/>
            <person name="Gordon J."/>
        </authorList>
    </citation>
    <scope>NUCLEOTIDE SEQUENCE</scope>
    <source>
        <strain evidence="1">DSM 17216</strain>
    </source>
</reference>
<dbReference type="GeneID" id="73804101"/>
<protein>
    <submittedName>
        <fullName evidence="1">Uncharacterized protein</fullName>
    </submittedName>
</protein>
<reference evidence="1" key="1">
    <citation type="submission" date="2007-10" db="EMBL/GenBank/DDBJ databases">
        <authorList>
            <person name="Fulton L."/>
            <person name="Clifton S."/>
            <person name="Fulton B."/>
            <person name="Xu J."/>
            <person name="Minx P."/>
            <person name="Pepin K.H."/>
            <person name="Johnson M."/>
            <person name="Thiruvilangam P."/>
            <person name="Bhonagiri V."/>
            <person name="Nash W.E."/>
            <person name="Mardis E.R."/>
            <person name="Wilson R.K."/>
        </authorList>
    </citation>
    <scope>NUCLEOTIDE SEQUENCE [LARGE SCALE GENOMIC DNA]</scope>
    <source>
        <strain evidence="1">DSM 17216</strain>
    </source>
</reference>
<organism evidence="1 2">
    <name type="scientific">Alistipes putredinis DSM 17216</name>
    <dbReference type="NCBI Taxonomy" id="445970"/>
    <lineage>
        <taxon>Bacteria</taxon>
        <taxon>Pseudomonadati</taxon>
        <taxon>Bacteroidota</taxon>
        <taxon>Bacteroidia</taxon>
        <taxon>Bacteroidales</taxon>
        <taxon>Rikenellaceae</taxon>
        <taxon>Alistipes</taxon>
    </lineage>
</organism>
<dbReference type="AlphaFoldDB" id="B0MVQ6"/>
<proteinExistence type="predicted"/>
<gene>
    <name evidence="1" type="ORF">ALIPUT_01217</name>
</gene>
<dbReference type="HOGENOM" id="CLU_2314194_0_0_10"/>
<evidence type="ECO:0000313" key="1">
    <source>
        <dbReference type="EMBL" id="EDS04153.1"/>
    </source>
</evidence>
<evidence type="ECO:0000313" key="2">
    <source>
        <dbReference type="Proteomes" id="UP000005819"/>
    </source>
</evidence>